<evidence type="ECO:0000313" key="2">
    <source>
        <dbReference type="Proteomes" id="UP000008311"/>
    </source>
</evidence>
<dbReference type="AlphaFoldDB" id="B9TEX7"/>
<dbReference type="InParanoid" id="B9TEX7"/>
<gene>
    <name evidence="1" type="ORF">RCOM_1900860</name>
</gene>
<dbReference type="SUPFAM" id="SSF53756">
    <property type="entry name" value="UDP-Glycosyltransferase/glycogen phosphorylase"/>
    <property type="match status" value="1"/>
</dbReference>
<name>B9TEX7_RICCO</name>
<organism evidence="1 2">
    <name type="scientific">Ricinus communis</name>
    <name type="common">Castor bean</name>
    <dbReference type="NCBI Taxonomy" id="3988"/>
    <lineage>
        <taxon>Eukaryota</taxon>
        <taxon>Viridiplantae</taxon>
        <taxon>Streptophyta</taxon>
        <taxon>Embryophyta</taxon>
        <taxon>Tracheophyta</taxon>
        <taxon>Spermatophyta</taxon>
        <taxon>Magnoliopsida</taxon>
        <taxon>eudicotyledons</taxon>
        <taxon>Gunneridae</taxon>
        <taxon>Pentapetalae</taxon>
        <taxon>rosids</taxon>
        <taxon>fabids</taxon>
        <taxon>Malpighiales</taxon>
        <taxon>Euphorbiaceae</taxon>
        <taxon>Acalyphoideae</taxon>
        <taxon>Acalypheae</taxon>
        <taxon>Ricinus</taxon>
    </lineage>
</organism>
<dbReference type="EMBL" id="EQ979359">
    <property type="protein sequence ID" value="EEF25586.1"/>
    <property type="molecule type" value="Genomic_DNA"/>
</dbReference>
<evidence type="ECO:0008006" key="3">
    <source>
        <dbReference type="Google" id="ProtNLM"/>
    </source>
</evidence>
<keyword evidence="2" id="KW-1185">Reference proteome</keyword>
<evidence type="ECO:0000313" key="1">
    <source>
        <dbReference type="EMBL" id="EEF25586.1"/>
    </source>
</evidence>
<reference evidence="2" key="1">
    <citation type="journal article" date="2010" name="Nat. Biotechnol.">
        <title>Draft genome sequence of the oilseed species Ricinus communis.</title>
        <authorList>
            <person name="Chan A.P."/>
            <person name="Crabtree J."/>
            <person name="Zhao Q."/>
            <person name="Lorenzi H."/>
            <person name="Orvis J."/>
            <person name="Puiu D."/>
            <person name="Melake-Berhan A."/>
            <person name="Jones K.M."/>
            <person name="Redman J."/>
            <person name="Chen G."/>
            <person name="Cahoon E.B."/>
            <person name="Gedil M."/>
            <person name="Stanke M."/>
            <person name="Haas B.J."/>
            <person name="Wortman J.R."/>
            <person name="Fraser-Liggett C.M."/>
            <person name="Ravel J."/>
            <person name="Rabinowicz P.D."/>
        </authorList>
    </citation>
    <scope>NUCLEOTIDE SEQUENCE [LARGE SCALE GENOMIC DNA]</scope>
    <source>
        <strain evidence="2">cv. Hale</strain>
    </source>
</reference>
<sequence length="132" mass="14193">MRILCVANDIPLPANSGGRVDVWRRLCALKACGHSVALLCWTDSGRSESPSTALLNELASVCDSLKVIPITRSGWELVRRAIHLWRWPSHVAARAVTTRGAAVHAWARAFAPDVLLLDGLYGGALAMGLAKP</sequence>
<dbReference type="Proteomes" id="UP000008311">
    <property type="component" value="Unassembled WGS sequence"/>
</dbReference>
<proteinExistence type="predicted"/>
<accession>B9TEX7</accession>
<protein>
    <recommendedName>
        <fullName evidence="3">Glycosyltransferase subfamily 4-like N-terminal domain-containing protein</fullName>
    </recommendedName>
</protein>